<proteinExistence type="predicted"/>
<dbReference type="Proteomes" id="UP000735302">
    <property type="component" value="Unassembled WGS sequence"/>
</dbReference>
<feature type="region of interest" description="Disordered" evidence="1">
    <location>
        <begin position="100"/>
        <end position="120"/>
    </location>
</feature>
<gene>
    <name evidence="2" type="ORF">PoB_001274400</name>
</gene>
<accession>A0AAV3YW07</accession>
<reference evidence="2 3" key="1">
    <citation type="journal article" date="2021" name="Elife">
        <title>Chloroplast acquisition without the gene transfer in kleptoplastic sea slugs, Plakobranchus ocellatus.</title>
        <authorList>
            <person name="Maeda T."/>
            <person name="Takahashi S."/>
            <person name="Yoshida T."/>
            <person name="Shimamura S."/>
            <person name="Takaki Y."/>
            <person name="Nagai Y."/>
            <person name="Toyoda A."/>
            <person name="Suzuki Y."/>
            <person name="Arimoto A."/>
            <person name="Ishii H."/>
            <person name="Satoh N."/>
            <person name="Nishiyama T."/>
            <person name="Hasebe M."/>
            <person name="Maruyama T."/>
            <person name="Minagawa J."/>
            <person name="Obokata J."/>
            <person name="Shigenobu S."/>
        </authorList>
    </citation>
    <scope>NUCLEOTIDE SEQUENCE [LARGE SCALE GENOMIC DNA]</scope>
</reference>
<comment type="caution">
    <text evidence="2">The sequence shown here is derived from an EMBL/GenBank/DDBJ whole genome shotgun (WGS) entry which is preliminary data.</text>
</comment>
<dbReference type="EMBL" id="BLXT01001503">
    <property type="protein sequence ID" value="GFN86238.1"/>
    <property type="molecule type" value="Genomic_DNA"/>
</dbReference>
<sequence length="120" mass="13241">MLILHTNILTLVGVHDTSLHSQIFRRRLSAVEAQPSTEVVRLELKFWDHEKPKQHCHVKGWADVHGIHHARVACEQVCSAARDVGDVGGTMACESALRSAGTHLSRLRTPPWASRPDGGP</sequence>
<evidence type="ECO:0000313" key="3">
    <source>
        <dbReference type="Proteomes" id="UP000735302"/>
    </source>
</evidence>
<evidence type="ECO:0000313" key="2">
    <source>
        <dbReference type="EMBL" id="GFN86238.1"/>
    </source>
</evidence>
<name>A0AAV3YW07_9GAST</name>
<keyword evidence="3" id="KW-1185">Reference proteome</keyword>
<protein>
    <submittedName>
        <fullName evidence="2">Uncharacterized protein</fullName>
    </submittedName>
</protein>
<organism evidence="2 3">
    <name type="scientific">Plakobranchus ocellatus</name>
    <dbReference type="NCBI Taxonomy" id="259542"/>
    <lineage>
        <taxon>Eukaryota</taxon>
        <taxon>Metazoa</taxon>
        <taxon>Spiralia</taxon>
        <taxon>Lophotrochozoa</taxon>
        <taxon>Mollusca</taxon>
        <taxon>Gastropoda</taxon>
        <taxon>Heterobranchia</taxon>
        <taxon>Euthyneura</taxon>
        <taxon>Panpulmonata</taxon>
        <taxon>Sacoglossa</taxon>
        <taxon>Placobranchoidea</taxon>
        <taxon>Plakobranchidae</taxon>
        <taxon>Plakobranchus</taxon>
    </lineage>
</organism>
<dbReference type="AlphaFoldDB" id="A0AAV3YW07"/>
<evidence type="ECO:0000256" key="1">
    <source>
        <dbReference type="SAM" id="MobiDB-lite"/>
    </source>
</evidence>